<dbReference type="PROSITE" id="PS01095">
    <property type="entry name" value="GH18_1"/>
    <property type="match status" value="1"/>
</dbReference>
<evidence type="ECO:0000256" key="7">
    <source>
        <dbReference type="SAM" id="Coils"/>
    </source>
</evidence>
<evidence type="ECO:0000256" key="2">
    <source>
        <dbReference type="ARBA" id="ARBA00022669"/>
    </source>
</evidence>
<dbReference type="FunFam" id="3.10.50.10:FF:000001">
    <property type="entry name" value="Chitinase 3-like 1"/>
    <property type="match status" value="1"/>
</dbReference>
<protein>
    <submittedName>
        <fullName evidence="10">Chitinase-3-like protein 1</fullName>
    </submittedName>
</protein>
<dbReference type="InterPro" id="IPR036508">
    <property type="entry name" value="Chitin-bd_dom_sf"/>
</dbReference>
<dbReference type="InterPro" id="IPR002557">
    <property type="entry name" value="Chitin-bd_dom"/>
</dbReference>
<dbReference type="SUPFAM" id="SSF51445">
    <property type="entry name" value="(Trans)glycosidases"/>
    <property type="match status" value="1"/>
</dbReference>
<dbReference type="InterPro" id="IPR001223">
    <property type="entry name" value="Glyco_hydro18_cat"/>
</dbReference>
<name>A0AA36ALV0_OCTVU</name>
<comment type="similarity">
    <text evidence="1">Belongs to the glycosyl hydrolase 18 family. Chitinase class II subfamily.</text>
</comment>
<evidence type="ECO:0000313" key="11">
    <source>
        <dbReference type="Proteomes" id="UP001162480"/>
    </source>
</evidence>
<dbReference type="Gene3D" id="3.10.50.10">
    <property type="match status" value="1"/>
</dbReference>
<evidence type="ECO:0000259" key="9">
    <source>
        <dbReference type="SMART" id="SM00636"/>
    </source>
</evidence>
<dbReference type="Gene3D" id="2.170.140.10">
    <property type="entry name" value="Chitin binding domain"/>
    <property type="match status" value="1"/>
</dbReference>
<dbReference type="GO" id="GO:0005975">
    <property type="term" value="P:carbohydrate metabolic process"/>
    <property type="evidence" value="ECO:0007669"/>
    <property type="project" value="InterPro"/>
</dbReference>
<evidence type="ECO:0000256" key="8">
    <source>
        <dbReference type="SAM" id="Phobius"/>
    </source>
</evidence>
<dbReference type="SUPFAM" id="SSF57625">
    <property type="entry name" value="Invertebrate chitin-binding proteins"/>
    <property type="match status" value="1"/>
</dbReference>
<dbReference type="Pfam" id="PF00704">
    <property type="entry name" value="Glyco_hydro_18"/>
    <property type="match status" value="1"/>
</dbReference>
<dbReference type="InterPro" id="IPR011583">
    <property type="entry name" value="Chitinase_II/V-like_cat"/>
</dbReference>
<dbReference type="Proteomes" id="UP001162480">
    <property type="component" value="Chromosome 2"/>
</dbReference>
<dbReference type="InterPro" id="IPR017853">
    <property type="entry name" value="GH"/>
</dbReference>
<dbReference type="GO" id="GO:0008061">
    <property type="term" value="F:chitin binding"/>
    <property type="evidence" value="ECO:0007669"/>
    <property type="project" value="UniProtKB-KW"/>
</dbReference>
<dbReference type="AlphaFoldDB" id="A0AA36ALV0"/>
<keyword evidence="7" id="KW-0175">Coiled coil</keyword>
<dbReference type="PANTHER" id="PTHR11177">
    <property type="entry name" value="CHITINASE"/>
    <property type="match status" value="1"/>
</dbReference>
<keyword evidence="4" id="KW-1015">Disulfide bond</keyword>
<dbReference type="PANTHER" id="PTHR11177:SF317">
    <property type="entry name" value="CHITINASE 12-RELATED"/>
    <property type="match status" value="1"/>
</dbReference>
<sequence>METKLCKFTQQKSQLDVMVSQMTKLENGFAYQTQRADKNEVDYRMAKKELTNLQKEKKKLENERDAMKEERENIFKMLLSLIIGLSAVMAIQAIDIPNNARVWCYYTNWSQYRPTGMKYTVKNMDASLCTHIAFGFAILKNNKIIHYEYNDINGTWTRGMYWEFNQLKKTYPRIKSFLSVGGWNFGSVKFSKMASTPASRKTFVDSAVDFLKKWEFDGLDVDWEYPALRQGSKKDIEYYTLLLKELHEKFSQQTPRLLLSFAGPAPIEKIEVGFEVEKISPYVDFINIMTYDFHGSWETTTGHSSPLFPLSTDKGDFINWNMAYSVANWIHLGAPIEKINVGIPFYGRSFTLADPADSSLGAPAPHAGKNGTITRIAGFLSYFETCKMLQKGAKRHYIDEQKVPYLVLGDQWVGYEDVESVREKVHYLRMHGINGMMIWAIDLDDYKNYCNKGSYPMTHSVIKALQDTENLRPEDKVGTIKDNKFCFRKKAGFYADPSNCRNYIYCGSVMEKYTGHCNKGHRWNDANKSCEVDQGNTCTQN</sequence>
<proteinExistence type="inferred from homology"/>
<dbReference type="SUPFAM" id="SSF54556">
    <property type="entry name" value="Chitinase insertion domain"/>
    <property type="match status" value="1"/>
</dbReference>
<dbReference type="GO" id="GO:0004568">
    <property type="term" value="F:chitinase activity"/>
    <property type="evidence" value="ECO:0007669"/>
    <property type="project" value="UniProtKB-ARBA"/>
</dbReference>
<dbReference type="SMART" id="SM00636">
    <property type="entry name" value="Glyco_18"/>
    <property type="match status" value="1"/>
</dbReference>
<evidence type="ECO:0000256" key="4">
    <source>
        <dbReference type="ARBA" id="ARBA00023157"/>
    </source>
</evidence>
<feature type="coiled-coil region" evidence="7">
    <location>
        <begin position="36"/>
        <end position="77"/>
    </location>
</feature>
<dbReference type="InterPro" id="IPR029070">
    <property type="entry name" value="Chitinase_insertion_sf"/>
</dbReference>
<keyword evidence="8" id="KW-0472">Membrane</keyword>
<evidence type="ECO:0000256" key="5">
    <source>
        <dbReference type="ARBA" id="ARBA00023295"/>
    </source>
</evidence>
<dbReference type="EMBL" id="OX597815">
    <property type="protein sequence ID" value="CAI9718590.1"/>
    <property type="molecule type" value="Genomic_DNA"/>
</dbReference>
<evidence type="ECO:0000313" key="10">
    <source>
        <dbReference type="EMBL" id="CAI9718590.1"/>
    </source>
</evidence>
<dbReference type="CDD" id="cd02872">
    <property type="entry name" value="GH18_chitolectin_chitotriosidase"/>
    <property type="match status" value="1"/>
</dbReference>
<keyword evidence="11" id="KW-1185">Reference proteome</keyword>
<keyword evidence="8" id="KW-1133">Transmembrane helix</keyword>
<feature type="transmembrane region" description="Helical" evidence="8">
    <location>
        <begin position="74"/>
        <end position="94"/>
    </location>
</feature>
<dbReference type="InterPro" id="IPR050314">
    <property type="entry name" value="Glycosyl_Hydrlase_18"/>
</dbReference>
<evidence type="ECO:0000256" key="3">
    <source>
        <dbReference type="ARBA" id="ARBA00022801"/>
    </source>
</evidence>
<organism evidence="10 11">
    <name type="scientific">Octopus vulgaris</name>
    <name type="common">Common octopus</name>
    <dbReference type="NCBI Taxonomy" id="6645"/>
    <lineage>
        <taxon>Eukaryota</taxon>
        <taxon>Metazoa</taxon>
        <taxon>Spiralia</taxon>
        <taxon>Lophotrochozoa</taxon>
        <taxon>Mollusca</taxon>
        <taxon>Cephalopoda</taxon>
        <taxon>Coleoidea</taxon>
        <taxon>Octopodiformes</taxon>
        <taxon>Octopoda</taxon>
        <taxon>Incirrata</taxon>
        <taxon>Octopodidae</taxon>
        <taxon>Octopus</taxon>
    </lineage>
</organism>
<keyword evidence="8" id="KW-0812">Transmembrane</keyword>
<gene>
    <name evidence="10" type="ORF">OCTVUL_1B025436</name>
</gene>
<keyword evidence="5 6" id="KW-0326">Glycosidase</keyword>
<dbReference type="InterPro" id="IPR001579">
    <property type="entry name" value="Glyco_hydro_18_chit_AS"/>
</dbReference>
<dbReference type="Gene3D" id="3.20.20.80">
    <property type="entry name" value="Glycosidases"/>
    <property type="match status" value="1"/>
</dbReference>
<evidence type="ECO:0000256" key="1">
    <source>
        <dbReference type="ARBA" id="ARBA00009121"/>
    </source>
</evidence>
<dbReference type="GO" id="GO:0006032">
    <property type="term" value="P:chitin catabolic process"/>
    <property type="evidence" value="ECO:0007669"/>
    <property type="project" value="TreeGrafter"/>
</dbReference>
<dbReference type="GO" id="GO:0005576">
    <property type="term" value="C:extracellular region"/>
    <property type="evidence" value="ECO:0007669"/>
    <property type="project" value="InterPro"/>
</dbReference>
<accession>A0AA36ALV0</accession>
<feature type="domain" description="Chitinase II/V-like catalytic" evidence="9">
    <location>
        <begin position="100"/>
        <end position="444"/>
    </location>
</feature>
<dbReference type="Pfam" id="PF01607">
    <property type="entry name" value="CBM_14"/>
    <property type="match status" value="1"/>
</dbReference>
<evidence type="ECO:0000256" key="6">
    <source>
        <dbReference type="RuleBase" id="RU000489"/>
    </source>
</evidence>
<keyword evidence="3 6" id="KW-0378">Hydrolase</keyword>
<reference evidence="10" key="1">
    <citation type="submission" date="2023-08" db="EMBL/GenBank/DDBJ databases">
        <authorList>
            <person name="Alioto T."/>
            <person name="Alioto T."/>
            <person name="Gomez Garrido J."/>
        </authorList>
    </citation>
    <scope>NUCLEOTIDE SEQUENCE</scope>
</reference>
<keyword evidence="2" id="KW-0147">Chitin-binding</keyword>